<reference evidence="1" key="1">
    <citation type="journal article" date="2014" name="Int. J. Syst. Evol. Microbiol.">
        <title>Complete genome sequence of Corynebacterium casei LMG S-19264T (=DSM 44701T), isolated from a smear-ripened cheese.</title>
        <authorList>
            <consortium name="US DOE Joint Genome Institute (JGI-PGF)"/>
            <person name="Walter F."/>
            <person name="Albersmeier A."/>
            <person name="Kalinowski J."/>
            <person name="Ruckert C."/>
        </authorList>
    </citation>
    <scope>NUCLEOTIDE SEQUENCE</scope>
    <source>
        <strain evidence="1">JCM 31311</strain>
    </source>
</reference>
<dbReference type="Proteomes" id="UP000603865">
    <property type="component" value="Unassembled WGS sequence"/>
</dbReference>
<organism evidence="1 2">
    <name type="scientific">Deinococcus ruber</name>
    <dbReference type="NCBI Taxonomy" id="1848197"/>
    <lineage>
        <taxon>Bacteria</taxon>
        <taxon>Thermotogati</taxon>
        <taxon>Deinococcota</taxon>
        <taxon>Deinococci</taxon>
        <taxon>Deinococcales</taxon>
        <taxon>Deinococcaceae</taxon>
        <taxon>Deinococcus</taxon>
    </lineage>
</organism>
<dbReference type="RefSeq" id="WP_189093061.1">
    <property type="nucleotide sequence ID" value="NZ_BMQL01000053.1"/>
</dbReference>
<proteinExistence type="predicted"/>
<evidence type="ECO:0000313" key="1">
    <source>
        <dbReference type="EMBL" id="GGR31834.1"/>
    </source>
</evidence>
<comment type="caution">
    <text evidence="1">The sequence shown here is derived from an EMBL/GenBank/DDBJ whole genome shotgun (WGS) entry which is preliminary data.</text>
</comment>
<dbReference type="EMBL" id="BMQL01000053">
    <property type="protein sequence ID" value="GGR31834.1"/>
    <property type="molecule type" value="Genomic_DNA"/>
</dbReference>
<accession>A0A918CPH2</accession>
<protein>
    <submittedName>
        <fullName evidence="1">Uncharacterized protein</fullName>
    </submittedName>
</protein>
<sequence>MKVPQQGDLLEREGVRSEVRRVSVPRNDLTIVLSFPTRRPYLRTRSLTQIGEVPGQDRLIARETP</sequence>
<gene>
    <name evidence="1" type="ORF">GCM10008957_48080</name>
</gene>
<reference evidence="1" key="2">
    <citation type="submission" date="2020-09" db="EMBL/GenBank/DDBJ databases">
        <authorList>
            <person name="Sun Q."/>
            <person name="Ohkuma M."/>
        </authorList>
    </citation>
    <scope>NUCLEOTIDE SEQUENCE</scope>
    <source>
        <strain evidence="1">JCM 31311</strain>
    </source>
</reference>
<keyword evidence="2" id="KW-1185">Reference proteome</keyword>
<evidence type="ECO:0000313" key="2">
    <source>
        <dbReference type="Proteomes" id="UP000603865"/>
    </source>
</evidence>
<name>A0A918CPH2_9DEIO</name>
<dbReference type="AlphaFoldDB" id="A0A918CPH2"/>